<comment type="caution">
    <text evidence="1">The sequence shown here is derived from an EMBL/GenBank/DDBJ whole genome shotgun (WGS) entry which is preliminary data.</text>
</comment>
<organism evidence="1 2">
    <name type="scientific">Neisseria sicca ATCC 29256</name>
    <dbReference type="NCBI Taxonomy" id="547045"/>
    <lineage>
        <taxon>Bacteria</taxon>
        <taxon>Pseudomonadati</taxon>
        <taxon>Pseudomonadota</taxon>
        <taxon>Betaproteobacteria</taxon>
        <taxon>Neisseriales</taxon>
        <taxon>Neisseriaceae</taxon>
        <taxon>Neisseria</taxon>
    </lineage>
</organism>
<dbReference type="AlphaFoldDB" id="C6M5X2"/>
<dbReference type="Proteomes" id="UP000005365">
    <property type="component" value="Unassembled WGS sequence"/>
</dbReference>
<protein>
    <submittedName>
        <fullName evidence="1">Uncharacterized protein</fullName>
    </submittedName>
</protein>
<accession>C6M5X2</accession>
<proteinExistence type="predicted"/>
<evidence type="ECO:0000313" key="1">
    <source>
        <dbReference type="EMBL" id="EET44200.1"/>
    </source>
</evidence>
<keyword evidence="2" id="KW-1185">Reference proteome</keyword>
<reference evidence="1" key="1">
    <citation type="submission" date="2009-07" db="EMBL/GenBank/DDBJ databases">
        <authorList>
            <person name="Weinstock G."/>
            <person name="Sodergren E."/>
            <person name="Clifton S."/>
            <person name="Fulton L."/>
            <person name="Fulton B."/>
            <person name="Courtney L."/>
            <person name="Fronick C."/>
            <person name="Harrison M."/>
            <person name="Strong C."/>
            <person name="Farmer C."/>
            <person name="Delahaunty K."/>
            <person name="Markovic C."/>
            <person name="Hall O."/>
            <person name="Minx P."/>
            <person name="Tomlinson C."/>
            <person name="Mitreva M."/>
            <person name="Nelson J."/>
            <person name="Hou S."/>
            <person name="Wollam A."/>
            <person name="Pepin K.H."/>
            <person name="Johnson M."/>
            <person name="Bhonagiri V."/>
            <person name="Nash W.E."/>
            <person name="Warren W."/>
            <person name="Chinwalla A."/>
            <person name="Mardis E.R."/>
            <person name="Wilson R.K."/>
        </authorList>
    </citation>
    <scope>NUCLEOTIDE SEQUENCE [LARGE SCALE GENOMIC DNA]</scope>
    <source>
        <strain evidence="1">ATCC 29256</strain>
    </source>
</reference>
<name>C6M5X2_NEISI</name>
<dbReference type="EMBL" id="ACKO02000011">
    <property type="protein sequence ID" value="EET44200.1"/>
    <property type="molecule type" value="Genomic_DNA"/>
</dbReference>
<evidence type="ECO:0000313" key="2">
    <source>
        <dbReference type="Proteomes" id="UP000005365"/>
    </source>
</evidence>
<sequence length="71" mass="8044">MSRGFKGFLHRLNGVQYIRSSENRFRRPLDQVQNHSACFICESPYCSAASLCLPGYGSRFGVADDRRTDTP</sequence>
<gene>
    <name evidence="1" type="ORF">NEISICOT_01921</name>
</gene>